<evidence type="ECO:0000256" key="1">
    <source>
        <dbReference type="ARBA" id="ARBA00004395"/>
    </source>
</evidence>
<feature type="coiled-coil region" evidence="9">
    <location>
        <begin position="140"/>
        <end position="167"/>
    </location>
</feature>
<keyword evidence="14" id="KW-1185">Reference proteome</keyword>
<keyword evidence="9" id="KW-0175">Coiled coil</keyword>
<evidence type="ECO:0000256" key="2">
    <source>
        <dbReference type="ARBA" id="ARBA00009936"/>
    </source>
</evidence>
<dbReference type="PANTHER" id="PTHR13302:SF8">
    <property type="entry name" value="CONSERVED OLIGOMERIC GOLGI COMPLEX SUBUNIT 3"/>
    <property type="match status" value="1"/>
</dbReference>
<dbReference type="Pfam" id="PF20671">
    <property type="entry name" value="COG3_C"/>
    <property type="match status" value="1"/>
</dbReference>
<dbReference type="InterPro" id="IPR048685">
    <property type="entry name" value="COG3_C"/>
</dbReference>
<reference evidence="13 14" key="1">
    <citation type="submission" date="2023-04" db="EMBL/GenBank/DDBJ databases">
        <title>Genome of Basidiobolus ranarum AG-B5.</title>
        <authorList>
            <person name="Stajich J.E."/>
            <person name="Carter-House D."/>
            <person name="Gryganskyi A."/>
        </authorList>
    </citation>
    <scope>NUCLEOTIDE SEQUENCE [LARGE SCALE GENOMIC DNA]</scope>
    <source>
        <strain evidence="13 14">AG-B5</strain>
    </source>
</reference>
<feature type="domain" description="Conserved oligomeric Golgi complex subunit 3 N-terminal" evidence="11">
    <location>
        <begin position="129"/>
        <end position="272"/>
    </location>
</feature>
<dbReference type="InterPro" id="IPR007265">
    <property type="entry name" value="COG_su3"/>
</dbReference>
<keyword evidence="7" id="KW-0472">Membrane</keyword>
<evidence type="ECO:0000256" key="10">
    <source>
        <dbReference type="SAM" id="MobiDB-lite"/>
    </source>
</evidence>
<dbReference type="Pfam" id="PF04136">
    <property type="entry name" value="COG3_N"/>
    <property type="match status" value="1"/>
</dbReference>
<feature type="domain" description="Conserved oligomeric Golgi complex subunit 3 C-terminal" evidence="12">
    <location>
        <begin position="293"/>
        <end position="609"/>
    </location>
</feature>
<feature type="region of interest" description="Disordered" evidence="10">
    <location>
        <begin position="607"/>
        <end position="626"/>
    </location>
</feature>
<comment type="caution">
    <text evidence="13">The sequence shown here is derived from an EMBL/GenBank/DDBJ whole genome shotgun (WGS) entry which is preliminary data.</text>
</comment>
<protein>
    <recommendedName>
        <fullName evidence="3">Conserved oligomeric Golgi complex subunit 3</fullName>
    </recommendedName>
    <alternativeName>
        <fullName evidence="8">Component of oligomeric Golgi complex 3</fullName>
    </alternativeName>
</protein>
<keyword evidence="4" id="KW-0813">Transport</keyword>
<evidence type="ECO:0000256" key="9">
    <source>
        <dbReference type="SAM" id="Coils"/>
    </source>
</evidence>
<evidence type="ECO:0000256" key="8">
    <source>
        <dbReference type="ARBA" id="ARBA00031339"/>
    </source>
</evidence>
<proteinExistence type="inferred from homology"/>
<evidence type="ECO:0000259" key="11">
    <source>
        <dbReference type="Pfam" id="PF04136"/>
    </source>
</evidence>
<organism evidence="13 14">
    <name type="scientific">Basidiobolus ranarum</name>
    <dbReference type="NCBI Taxonomy" id="34480"/>
    <lineage>
        <taxon>Eukaryota</taxon>
        <taxon>Fungi</taxon>
        <taxon>Fungi incertae sedis</taxon>
        <taxon>Zoopagomycota</taxon>
        <taxon>Entomophthoromycotina</taxon>
        <taxon>Basidiobolomycetes</taxon>
        <taxon>Basidiobolales</taxon>
        <taxon>Basidiobolaceae</taxon>
        <taxon>Basidiobolus</taxon>
    </lineage>
</organism>
<evidence type="ECO:0000256" key="5">
    <source>
        <dbReference type="ARBA" id="ARBA00022927"/>
    </source>
</evidence>
<keyword evidence="6" id="KW-0333">Golgi apparatus</keyword>
<evidence type="ECO:0000259" key="12">
    <source>
        <dbReference type="Pfam" id="PF20671"/>
    </source>
</evidence>
<evidence type="ECO:0000256" key="6">
    <source>
        <dbReference type="ARBA" id="ARBA00023034"/>
    </source>
</evidence>
<dbReference type="InterPro" id="IPR048320">
    <property type="entry name" value="COG3_N"/>
</dbReference>
<evidence type="ECO:0000256" key="3">
    <source>
        <dbReference type="ARBA" id="ARBA00020976"/>
    </source>
</evidence>
<name>A0ABR2W1V4_9FUNG</name>
<evidence type="ECO:0000256" key="7">
    <source>
        <dbReference type="ARBA" id="ARBA00023136"/>
    </source>
</evidence>
<sequence length="798" mass="91007">MVLDYSTQNGLSETWEKSLVLSDVQNESILQLEESCLELPWPAEHLVEPLAQTLLSINNGIKKPGTPIYLPRSSSALSLQAEIFPSSTKMAAGSIGIKEPIENTQQFLDWFAKMETEMEREQEDVYRAYLETTSFYRNSCDELLEKIQNIKQLLEKLAVEYKTVEGKTGSVHQACERLLEEQENFMNLSVVLEKNLSHFNELESFNRLFNSPNSDICLQPEFIQVLTKIDGCLEYVSQNSEFRETELYAMRFRQCMSRGLSLIRSHVIETLKSLNSEPSKQNKPSTHRTGLFNVRLRATAKALKPLINEIEIRLKSYPDYESLLEDCQHCYLSVRQQMLYPIVAENIRELVNSDSDILDFTRNSCAYIMSLSAEEYHMFHEFYTAGDEALYKHLEGLVNFFYDRLRPQILKEVRIETLSELSHLLKIYLMEDMSGIDMDREGQAFRSMVIQILEDSQDRLVTQAQAFTKTEIQAFSPKPQDLNYPYDIPSPDQPSESVTLQVQLSTELPSDDPSSPAPTTCALDMPSTLIGLYPTFYKTFWIISKLFRAVKDITFEDLLNEIIIVACGSFLSAAKDIQNEKSSLDAKLFLIKHLVSLKDYVSSFDTESSSFRHTPTRSSSQSSSRKSSLLSPIIGLTSLRSQESENIDGREELDKCLKETCESFVSLGIEGVIDSINGLSRQLSQGQPMETQDGVLAEEILSKYQEFRKAIEERVYLLGSKLEKFLHDVNLEKIFLNQVKGSFLDSYIVLFRNVSKESEHNSLKDKLALPEDFATWLSDLHAPLKPISSTTSKPNDLE</sequence>
<gene>
    <name evidence="13" type="primary">COG3</name>
    <name evidence="13" type="ORF">K7432_006874</name>
</gene>
<comment type="similarity">
    <text evidence="2">Belongs to the COG3 family.</text>
</comment>
<comment type="subcellular location">
    <subcellularLocation>
        <location evidence="1">Golgi apparatus membrane</location>
        <topology evidence="1">Peripheral membrane protein</topology>
    </subcellularLocation>
</comment>
<dbReference type="EMBL" id="JASJQH010007195">
    <property type="protein sequence ID" value="KAK9712826.1"/>
    <property type="molecule type" value="Genomic_DNA"/>
</dbReference>
<evidence type="ECO:0000313" key="13">
    <source>
        <dbReference type="EMBL" id="KAK9712826.1"/>
    </source>
</evidence>
<accession>A0ABR2W1V4</accession>
<evidence type="ECO:0000313" key="14">
    <source>
        <dbReference type="Proteomes" id="UP001479436"/>
    </source>
</evidence>
<keyword evidence="5" id="KW-0653">Protein transport</keyword>
<evidence type="ECO:0000256" key="4">
    <source>
        <dbReference type="ARBA" id="ARBA00022448"/>
    </source>
</evidence>
<dbReference type="PANTHER" id="PTHR13302">
    <property type="entry name" value="CONSERVED OLIGOMERIC GOLGI COMPLEX COMPONENT 3"/>
    <property type="match status" value="1"/>
</dbReference>
<dbReference type="Proteomes" id="UP001479436">
    <property type="component" value="Unassembled WGS sequence"/>
</dbReference>
<feature type="compositionally biased region" description="Low complexity" evidence="10">
    <location>
        <begin position="617"/>
        <end position="626"/>
    </location>
</feature>